<dbReference type="InterPro" id="IPR034660">
    <property type="entry name" value="DinB/YfiT-like"/>
</dbReference>
<dbReference type="EMBL" id="FZNT01000005">
    <property type="protein sequence ID" value="SNR56515.1"/>
    <property type="molecule type" value="Genomic_DNA"/>
</dbReference>
<evidence type="ECO:0000259" key="1">
    <source>
        <dbReference type="Pfam" id="PF12867"/>
    </source>
</evidence>
<proteinExistence type="predicted"/>
<organism evidence="2 3">
    <name type="scientific">Lutibacter agarilyticus</name>
    <dbReference type="NCBI Taxonomy" id="1109740"/>
    <lineage>
        <taxon>Bacteria</taxon>
        <taxon>Pseudomonadati</taxon>
        <taxon>Bacteroidota</taxon>
        <taxon>Flavobacteriia</taxon>
        <taxon>Flavobacteriales</taxon>
        <taxon>Flavobacteriaceae</taxon>
        <taxon>Lutibacter</taxon>
    </lineage>
</organism>
<reference evidence="2 3" key="1">
    <citation type="submission" date="2017-06" db="EMBL/GenBank/DDBJ databases">
        <authorList>
            <person name="Kim H.J."/>
            <person name="Triplett B.A."/>
        </authorList>
    </citation>
    <scope>NUCLEOTIDE SEQUENCE [LARGE SCALE GENOMIC DNA]</scope>
    <source>
        <strain evidence="2 3">DSM 29150</strain>
    </source>
</reference>
<evidence type="ECO:0000313" key="3">
    <source>
        <dbReference type="Proteomes" id="UP000198384"/>
    </source>
</evidence>
<sequence length="151" mass="17394">MQKRFDTLLKSRQLTLKVINNLTNEQLNKIPTGFKNNIAWNIAHLVVTQQLLCYKLSGLDCLISEEFIEKFQKGSTPSYTLSETEFETIKKQLLQFPVVLDEDYANGIFKNYTEYTTSVNVTLTSIEDAIDFNLFHEGIHLGVILQLLKFI</sequence>
<name>A0A238XBS0_9FLAO</name>
<feature type="domain" description="DinB-like" evidence="1">
    <location>
        <begin position="8"/>
        <end position="144"/>
    </location>
</feature>
<evidence type="ECO:0000313" key="2">
    <source>
        <dbReference type="EMBL" id="SNR56515.1"/>
    </source>
</evidence>
<dbReference type="Pfam" id="PF12867">
    <property type="entry name" value="DinB_2"/>
    <property type="match status" value="1"/>
</dbReference>
<dbReference type="Proteomes" id="UP000198384">
    <property type="component" value="Unassembled WGS sequence"/>
</dbReference>
<dbReference type="Gene3D" id="1.20.120.450">
    <property type="entry name" value="dinb family like domain"/>
    <property type="match status" value="1"/>
</dbReference>
<accession>A0A238XBS0</accession>
<dbReference type="AlphaFoldDB" id="A0A238XBS0"/>
<dbReference type="SUPFAM" id="SSF109854">
    <property type="entry name" value="DinB/YfiT-like putative metalloenzymes"/>
    <property type="match status" value="1"/>
</dbReference>
<dbReference type="OrthoDB" id="4295522at2"/>
<protein>
    <submittedName>
        <fullName evidence="2">DinB superfamily protein</fullName>
    </submittedName>
</protein>
<dbReference type="RefSeq" id="WP_089381696.1">
    <property type="nucleotide sequence ID" value="NZ_FZNT01000005.1"/>
</dbReference>
<gene>
    <name evidence="2" type="ORF">SAMN06265371_105203</name>
</gene>
<keyword evidence="3" id="KW-1185">Reference proteome</keyword>
<dbReference type="InterPro" id="IPR024775">
    <property type="entry name" value="DinB-like"/>
</dbReference>